<feature type="domain" description="Flagellar hook-length control protein-like C-terminal" evidence="2">
    <location>
        <begin position="563"/>
        <end position="630"/>
    </location>
</feature>
<dbReference type="EMBL" id="AFRZ01000001">
    <property type="protein sequence ID" value="EHP30974.1"/>
    <property type="molecule type" value="Genomic_DNA"/>
</dbReference>
<dbReference type="PATRIC" id="fig|929558.5.peg.2441"/>
<evidence type="ECO:0000259" key="2">
    <source>
        <dbReference type="Pfam" id="PF02120"/>
    </source>
</evidence>
<organism evidence="3 4">
    <name type="scientific">Sulfurimonas gotlandica (strain DSM 19862 / JCM 16533 / GD1)</name>
    <dbReference type="NCBI Taxonomy" id="929558"/>
    <lineage>
        <taxon>Bacteria</taxon>
        <taxon>Pseudomonadati</taxon>
        <taxon>Campylobacterota</taxon>
        <taxon>Epsilonproteobacteria</taxon>
        <taxon>Campylobacterales</taxon>
        <taxon>Sulfurimonadaceae</taxon>
        <taxon>Sulfurimonas</taxon>
    </lineage>
</organism>
<dbReference type="InterPro" id="IPR021136">
    <property type="entry name" value="Flagellar_hook_control-like_C"/>
</dbReference>
<dbReference type="AlphaFoldDB" id="B6BNA4"/>
<gene>
    <name evidence="3" type="ORF">SMGD1_2451</name>
</gene>
<dbReference type="RefSeq" id="WP_008339631.1">
    <property type="nucleotide sequence ID" value="NZ_AFRZ01000001.1"/>
</dbReference>
<dbReference type="Proteomes" id="UP000006431">
    <property type="component" value="Unassembled WGS sequence"/>
</dbReference>
<evidence type="ECO:0000256" key="1">
    <source>
        <dbReference type="SAM" id="MobiDB-lite"/>
    </source>
</evidence>
<feature type="region of interest" description="Disordered" evidence="1">
    <location>
        <begin position="117"/>
        <end position="143"/>
    </location>
</feature>
<dbReference type="Pfam" id="PF02120">
    <property type="entry name" value="Flg_hook"/>
    <property type="match status" value="1"/>
</dbReference>
<comment type="caution">
    <text evidence="3">The sequence shown here is derived from an EMBL/GenBank/DDBJ whole genome shotgun (WGS) entry which is preliminary data.</text>
</comment>
<evidence type="ECO:0000313" key="4">
    <source>
        <dbReference type="Proteomes" id="UP000006431"/>
    </source>
</evidence>
<dbReference type="OrthoDB" id="5337397at2"/>
<feature type="compositionally biased region" description="Polar residues" evidence="1">
    <location>
        <begin position="125"/>
        <end position="142"/>
    </location>
</feature>
<dbReference type="HOGENOM" id="CLU_027648_0_0_7"/>
<reference evidence="3 4" key="1">
    <citation type="journal article" date="2012" name="Proc. Natl. Acad. Sci. U.S.A.">
        <title>Genome and physiology of a model Epsilonproteobacterium responsible for sulfide detoxification in marine oxygen depletion zones.</title>
        <authorList>
            <person name="Grote J."/>
            <person name="Schott T."/>
            <person name="Bruckner C.G."/>
            <person name="Glockner F.O."/>
            <person name="Jost G."/>
            <person name="Teeling H."/>
            <person name="Labrenz M."/>
            <person name="Jurgens K."/>
        </authorList>
    </citation>
    <scope>NUCLEOTIDE SEQUENCE [LARGE SCALE GENOMIC DNA]</scope>
    <source>
        <strain evidence="3 4">GD1</strain>
    </source>
</reference>
<dbReference type="eggNOG" id="ENOG5032J0R">
    <property type="taxonomic scope" value="Bacteria"/>
</dbReference>
<dbReference type="STRING" id="929558.SMGD1_2451"/>
<accession>B6BNA4</accession>
<protein>
    <recommendedName>
        <fullName evidence="2">Flagellar hook-length control protein-like C-terminal domain-containing protein</fullName>
    </recommendedName>
</protein>
<keyword evidence="4" id="KW-1185">Reference proteome</keyword>
<evidence type="ECO:0000313" key="3">
    <source>
        <dbReference type="EMBL" id="EHP30974.1"/>
    </source>
</evidence>
<name>B6BNA4_SULGG</name>
<proteinExistence type="predicted"/>
<dbReference type="InterPro" id="IPR038610">
    <property type="entry name" value="FliK-like_C_sf"/>
</dbReference>
<dbReference type="Gene3D" id="3.30.750.140">
    <property type="match status" value="1"/>
</dbReference>
<sequence>MINISGNKHLDIILPSTNKALNEAIKSATPQELEVITKSKDLKSVVNSLLNESSKSSASDKVLLELLKNNPTLKDLGNVSTTIKELLNSLKATQESMPMDKILSKFIADMKKLSDMPSSEKHVSNKSALTASSTTQNTQTPQGEIKETLKSLLSIVEKSSSFPVKSLSLEIKNLINSEALKNPSTPPTPQSQAQLSKGIDNLIKNMQSNIKDLDLSSLKDALNSSIADKTKAPLPIEKVLKEFLGDIKQLSSEGALKSKITDSGVFLESKLKNAQNPQLELKETLKSLQAIVEKSSVYPVKSLSKHIDTLLNSNILKNVSNSALTQAVPDDKKAMAQVVKGLENIVETLKTNIKEGDSTTSKAFNTLIEKLQHQMQPKLLTPENFKLSSIQGTMQQLLPHLQMSALPEAKGLLDALVKILQMKPNTSLEHFTNSKTPQELQSAMQPLKDVMGKADSLFSKDIGLILNKLNSLNSTQKLSSDNNIKEMLSNDLKALLLKTSSEIAKSSHPNQAEILKNLDKLSLQIDYYQLMSHLSNSSSLYLPFSWDALEQGNINLKKGEDEKFYCDIELKLKEYGELSLRLVLYEENQLNMQILSDNAEFKEIIKENIPSLRSALIESQITPREIRILDATKKVPASPYESSHENINVGFEIKA</sequence>
<accession>H1FZ90</accession>